<dbReference type="Gene3D" id="2.30.30.290">
    <property type="entry name" value="YopX-like domains"/>
    <property type="match status" value="1"/>
</dbReference>
<dbReference type="InterPro" id="IPR023385">
    <property type="entry name" value="YopX-like_C"/>
</dbReference>
<evidence type="ECO:0000313" key="2">
    <source>
        <dbReference type="EMBL" id="DAE07466.1"/>
    </source>
</evidence>
<proteinExistence type="predicted"/>
<protein>
    <submittedName>
        <fullName evidence="2">YopX protein</fullName>
    </submittedName>
</protein>
<accession>A0A8S5PKP2</accession>
<reference evidence="2" key="1">
    <citation type="journal article" date="2021" name="Proc. Natl. Acad. Sci. U.S.A.">
        <title>A Catalog of Tens of Thousands of Viruses from Human Metagenomes Reveals Hidden Associations with Chronic Diseases.</title>
        <authorList>
            <person name="Tisza M.J."/>
            <person name="Buck C.B."/>
        </authorList>
    </citation>
    <scope>NUCLEOTIDE SEQUENCE</scope>
    <source>
        <strain evidence="2">Ct0zh2</strain>
    </source>
</reference>
<dbReference type="InterPro" id="IPR019096">
    <property type="entry name" value="YopX_protein"/>
</dbReference>
<dbReference type="SUPFAM" id="SSF159006">
    <property type="entry name" value="YopX-like"/>
    <property type="match status" value="1"/>
</dbReference>
<organism evidence="2">
    <name type="scientific">Siphoviridae sp. ct0zh2</name>
    <dbReference type="NCBI Taxonomy" id="2825302"/>
    <lineage>
        <taxon>Viruses</taxon>
        <taxon>Duplodnaviria</taxon>
        <taxon>Heunggongvirae</taxon>
        <taxon>Uroviricota</taxon>
        <taxon>Caudoviricetes</taxon>
    </lineage>
</organism>
<dbReference type="EMBL" id="BK015451">
    <property type="protein sequence ID" value="DAE07466.1"/>
    <property type="molecule type" value="Genomic_DNA"/>
</dbReference>
<dbReference type="Pfam" id="PF09643">
    <property type="entry name" value="YopX"/>
    <property type="match status" value="1"/>
</dbReference>
<feature type="domain" description="YopX protein" evidence="1">
    <location>
        <begin position="13"/>
        <end position="125"/>
    </location>
</feature>
<evidence type="ECO:0000259" key="1">
    <source>
        <dbReference type="Pfam" id="PF09643"/>
    </source>
</evidence>
<name>A0A8S5PKP2_9CAUD</name>
<sequence length="127" mass="14632">MGERVIMSREILFKAKRIDNGEWVEGQYVYITNPLTEDGKPIKHLICNGTNIFNDLIDPDTLCQYTGLTDKNGKKIWENDLLGHKLNRVEFLNGTYCINGDRSLFFEANTNEVIGNIFDNQEMLEVE</sequence>